<accession>A0A1M6F467</accession>
<protein>
    <recommendedName>
        <fullName evidence="3">Lumazine-binding</fullName>
    </recommendedName>
</protein>
<dbReference type="EMBL" id="FQYU01000002">
    <property type="protein sequence ID" value="SHI92518.1"/>
    <property type="molecule type" value="Genomic_DNA"/>
</dbReference>
<reference evidence="2" key="1">
    <citation type="submission" date="2016-11" db="EMBL/GenBank/DDBJ databases">
        <authorList>
            <person name="Varghese N."/>
            <person name="Submissions S."/>
        </authorList>
    </citation>
    <scope>NUCLEOTIDE SEQUENCE [LARGE SCALE GENOMIC DNA]</scope>
    <source>
        <strain evidence="2">DSM 19858</strain>
    </source>
</reference>
<proteinExistence type="predicted"/>
<evidence type="ECO:0000313" key="2">
    <source>
        <dbReference type="Proteomes" id="UP000184543"/>
    </source>
</evidence>
<evidence type="ECO:0000313" key="1">
    <source>
        <dbReference type="EMBL" id="SHI92518.1"/>
    </source>
</evidence>
<dbReference type="Proteomes" id="UP000184543">
    <property type="component" value="Unassembled WGS sequence"/>
</dbReference>
<keyword evidence="2" id="KW-1185">Reference proteome</keyword>
<gene>
    <name evidence="1" type="ORF">SAMN04488513_102290</name>
</gene>
<dbReference type="STRING" id="192903.SAMN04488513_102290"/>
<dbReference type="RefSeq" id="WP_072990705.1">
    <property type="nucleotide sequence ID" value="NZ_FQYU01000002.1"/>
</dbReference>
<organism evidence="1 2">
    <name type="scientific">Pseudozobellia thermophila</name>
    <dbReference type="NCBI Taxonomy" id="192903"/>
    <lineage>
        <taxon>Bacteria</taxon>
        <taxon>Pseudomonadati</taxon>
        <taxon>Bacteroidota</taxon>
        <taxon>Flavobacteriia</taxon>
        <taxon>Flavobacteriales</taxon>
        <taxon>Flavobacteriaceae</taxon>
        <taxon>Pseudozobellia</taxon>
    </lineage>
</organism>
<name>A0A1M6F467_9FLAO</name>
<dbReference type="InterPro" id="IPR032710">
    <property type="entry name" value="NTF2-like_dom_sf"/>
</dbReference>
<evidence type="ECO:0008006" key="3">
    <source>
        <dbReference type="Google" id="ProtNLM"/>
    </source>
</evidence>
<dbReference type="SUPFAM" id="SSF54427">
    <property type="entry name" value="NTF2-like"/>
    <property type="match status" value="1"/>
</dbReference>
<sequence length="152" mass="17440">MKNLVMAMFLLICFDAVGQNGEETEVRRTIDRFFDGFHKQDSLIIKETVSESIVLQTIANNEQGEALVKSQEFSAFLKSLVGIPKTTKFQEVITDWSIQIDGPMAHAWTDYEFKVDDAFHHCGVNSFQLVKDAEKGWQIIYLIDTRRKTDCK</sequence>
<dbReference type="AlphaFoldDB" id="A0A1M6F467"/>
<dbReference type="Gene3D" id="3.10.450.50">
    <property type="match status" value="1"/>
</dbReference>